<keyword evidence="2 5" id="KW-0647">Proteasome</keyword>
<dbReference type="OrthoDB" id="268479at2759"/>
<protein>
    <recommendedName>
        <fullName evidence="5">Proteasome subunit beta</fullName>
    </recommendedName>
</protein>
<dbReference type="Proteomes" id="UP000761534">
    <property type="component" value="Unassembled WGS sequence"/>
</dbReference>
<evidence type="ECO:0000256" key="1">
    <source>
        <dbReference type="ARBA" id="ARBA00022490"/>
    </source>
</evidence>
<evidence type="ECO:0000256" key="4">
    <source>
        <dbReference type="ARBA" id="ARBA00026071"/>
    </source>
</evidence>
<dbReference type="InterPro" id="IPR029055">
    <property type="entry name" value="Ntn_hydrolases_N"/>
</dbReference>
<dbReference type="GO" id="GO:0005737">
    <property type="term" value="C:cytoplasm"/>
    <property type="evidence" value="ECO:0007669"/>
    <property type="project" value="UniProtKB-SubCell"/>
</dbReference>
<keyword evidence="7" id="KW-1185">Reference proteome</keyword>
<evidence type="ECO:0000256" key="5">
    <source>
        <dbReference type="RuleBase" id="RU004203"/>
    </source>
</evidence>
<keyword evidence="3 5" id="KW-0539">Nucleus</keyword>
<dbReference type="GO" id="GO:0005634">
    <property type="term" value="C:nucleus"/>
    <property type="evidence" value="ECO:0007669"/>
    <property type="project" value="UniProtKB-SubCell"/>
</dbReference>
<evidence type="ECO:0000313" key="6">
    <source>
        <dbReference type="EMBL" id="KAA8917601.1"/>
    </source>
</evidence>
<accession>A0A642VDX8</accession>
<comment type="caution">
    <text evidence="6">The sequence shown here is derived from an EMBL/GenBank/DDBJ whole genome shotgun (WGS) entry which is preliminary data.</text>
</comment>
<organism evidence="6 7">
    <name type="scientific">Trichomonascus ciferrii</name>
    <dbReference type="NCBI Taxonomy" id="44093"/>
    <lineage>
        <taxon>Eukaryota</taxon>
        <taxon>Fungi</taxon>
        <taxon>Dikarya</taxon>
        <taxon>Ascomycota</taxon>
        <taxon>Saccharomycotina</taxon>
        <taxon>Dipodascomycetes</taxon>
        <taxon>Dipodascales</taxon>
        <taxon>Trichomonascaceae</taxon>
        <taxon>Trichomonascus</taxon>
        <taxon>Trichomonascus ciferrii complex</taxon>
    </lineage>
</organism>
<dbReference type="PANTHER" id="PTHR32194">
    <property type="entry name" value="METALLOPROTEASE TLDD"/>
    <property type="match status" value="1"/>
</dbReference>
<dbReference type="CDD" id="cd03757">
    <property type="entry name" value="proteasome_beta_type_1"/>
    <property type="match status" value="1"/>
</dbReference>
<dbReference type="GO" id="GO:0043161">
    <property type="term" value="P:proteasome-mediated ubiquitin-dependent protein catabolic process"/>
    <property type="evidence" value="ECO:0007669"/>
    <property type="project" value="UniProtKB-ARBA"/>
</dbReference>
<evidence type="ECO:0000256" key="3">
    <source>
        <dbReference type="ARBA" id="ARBA00023242"/>
    </source>
</evidence>
<dbReference type="InterPro" id="IPR016050">
    <property type="entry name" value="Proteasome_bsu_CS"/>
</dbReference>
<dbReference type="PROSITE" id="PS00854">
    <property type="entry name" value="PROTEASOME_BETA_1"/>
    <property type="match status" value="1"/>
</dbReference>
<reference evidence="6" key="1">
    <citation type="journal article" date="2019" name="G3 (Bethesda)">
        <title>Genome Assemblies of Two Rare Opportunistic Yeast Pathogens: Diutina rugosa (syn. Candida rugosa) and Trichomonascus ciferrii (syn. Candida ciferrii).</title>
        <authorList>
            <person name="Mixao V."/>
            <person name="Saus E."/>
            <person name="Hansen A.P."/>
            <person name="Lass-Florl C."/>
            <person name="Gabaldon T."/>
        </authorList>
    </citation>
    <scope>NUCLEOTIDE SEQUENCE</scope>
    <source>
        <strain evidence="6">CBS 4856</strain>
    </source>
</reference>
<dbReference type="GO" id="GO:0010499">
    <property type="term" value="P:proteasomal ubiquitin-independent protein catabolic process"/>
    <property type="evidence" value="ECO:0007669"/>
    <property type="project" value="UniProtKB-ARBA"/>
</dbReference>
<comment type="similarity">
    <text evidence="5">Belongs to the peptidase T1B family.</text>
</comment>
<dbReference type="PROSITE" id="PS51476">
    <property type="entry name" value="PROTEASOME_BETA_2"/>
    <property type="match status" value="1"/>
</dbReference>
<dbReference type="Pfam" id="PF00227">
    <property type="entry name" value="Proteasome"/>
    <property type="match status" value="1"/>
</dbReference>
<dbReference type="InterPro" id="IPR001353">
    <property type="entry name" value="Proteasome_sua/b"/>
</dbReference>
<keyword evidence="1 5" id="KW-0963">Cytoplasm</keyword>
<gene>
    <name evidence="6" type="ORF">TRICI_000202</name>
</gene>
<comment type="function">
    <text evidence="5">Component of the proteasome, a multicatalytic proteinase complex which is characterized by its ability to cleave peptides with Arg, Phe, Tyr, Leu, and Glu adjacent to the leaving group at neutral or slightly basic pH. The proteasome has an ATP-dependent proteolytic activity.</text>
</comment>
<comment type="subunit">
    <text evidence="4">The 26S proteasome consists of a 20S proteasome core and two 19S regulatory subunits. The 20S proteasome core is composed of 28 subunits that are arranged in four stacked rings, resulting in a barrel-shaped structure. The two end rings are each formed by seven alpha subunits, and the two central rings are each formed by seven beta subunits. The catalytic chamber with the active sites is on the inside of the barrel.</text>
</comment>
<dbReference type="GO" id="GO:0019774">
    <property type="term" value="C:proteasome core complex, beta-subunit complex"/>
    <property type="evidence" value="ECO:0007669"/>
    <property type="project" value="UniProtKB-ARBA"/>
</dbReference>
<name>A0A642VDX8_9ASCO</name>
<dbReference type="AlphaFoldDB" id="A0A642VDX8"/>
<evidence type="ECO:0000256" key="2">
    <source>
        <dbReference type="ARBA" id="ARBA00022942"/>
    </source>
</evidence>
<dbReference type="PANTHER" id="PTHR32194:SF2">
    <property type="entry name" value="PROTEASOME SUBUNIT BETA TYPE-1"/>
    <property type="match status" value="1"/>
</dbReference>
<dbReference type="InterPro" id="IPR023333">
    <property type="entry name" value="Proteasome_suB-type"/>
</dbReference>
<proteinExistence type="inferred from homology"/>
<dbReference type="VEuPathDB" id="FungiDB:TRICI_000202"/>
<dbReference type="Gene3D" id="3.60.20.10">
    <property type="entry name" value="Glutamine Phosphoribosylpyrophosphate, subunit 1, domain 1"/>
    <property type="match status" value="1"/>
</dbReference>
<dbReference type="EMBL" id="SWFS01000024">
    <property type="protein sequence ID" value="KAA8917601.1"/>
    <property type="molecule type" value="Genomic_DNA"/>
</dbReference>
<dbReference type="FunFam" id="3.60.20.10:FF:000027">
    <property type="entry name" value="Proteasome subunit beta type-6"/>
    <property type="match status" value="1"/>
</dbReference>
<sequence>MQAVTEPISSAHKEPIEHRFNPYTDNGGTVLGIAGADFAILAGDTRHTSGFNIDSRFEPKLFDIGDNIAVTANGFSGDGDALVQRLSSRIKWYHHTHNKKMSLKAAARLTQHLLYGKRFFPYYVQTIMAGLDENGRGAIYSYDPVGSYERESCRAGGSAASLIMPFLDNQVKKFNQTDGEGHPLARQDLPLDEVLKLVKDSFTSATERHIHVGDYLQVLIVTKEGIETRFFDLKRD</sequence>
<comment type="subcellular location">
    <subcellularLocation>
        <location evidence="5">Cytoplasm</location>
    </subcellularLocation>
    <subcellularLocation>
        <location evidence="5">Nucleus</location>
    </subcellularLocation>
</comment>
<evidence type="ECO:0000313" key="7">
    <source>
        <dbReference type="Proteomes" id="UP000761534"/>
    </source>
</evidence>
<comment type="subunit">
    <text evidence="5">Component of the proteasome complex.</text>
</comment>
<dbReference type="SUPFAM" id="SSF56235">
    <property type="entry name" value="N-terminal nucleophile aminohydrolases (Ntn hydrolases)"/>
    <property type="match status" value="1"/>
</dbReference>